<dbReference type="PANTHER" id="PTHR10443">
    <property type="entry name" value="MICROSOMAL DIPEPTIDASE"/>
    <property type="match status" value="1"/>
</dbReference>
<dbReference type="CDD" id="cd01301">
    <property type="entry name" value="rDP_like"/>
    <property type="match status" value="1"/>
</dbReference>
<reference evidence="3" key="1">
    <citation type="journal article" date="2019" name="Int. J. Syst. Evol. Microbiol.">
        <title>The Global Catalogue of Microorganisms (GCM) 10K type strain sequencing project: providing services to taxonomists for standard genome sequencing and annotation.</title>
        <authorList>
            <consortium name="The Broad Institute Genomics Platform"/>
            <consortium name="The Broad Institute Genome Sequencing Center for Infectious Disease"/>
            <person name="Wu L."/>
            <person name="Ma J."/>
        </authorList>
    </citation>
    <scope>NUCLEOTIDE SEQUENCE [LARGE SCALE GENOMIC DNA]</scope>
    <source>
        <strain evidence="3">JCM 18961</strain>
    </source>
</reference>
<evidence type="ECO:0000256" key="1">
    <source>
        <dbReference type="SAM" id="MobiDB-lite"/>
    </source>
</evidence>
<sequence length="420" mass="44441">MTTTSTTPTPTSERVAALLAHHPVVDGHNDLLWAARELVGYDFDRLDVGAGGTPTHTDLPRMRRGGVGAQFWSVFVPASLTGDDAVSATLEQVDAGHQLVARYADELAFARTADDVRTVWASGRIASLLGAEGGHSINNSLATLRMLRVLGVGYMTLTHNSNVDWADSATDEPVLGGLSRFGVEVVREMNRIGMLVDLSHVSPDTMRDALRVAEVPAIFSHSSARAVCDSPRNAPDDVLESLRDNRGVCMVTFVPTFVNPAAAAWRQELNAVAAEQGVMPADAGYSDFYDAYKLQHPTPKATLDDVVAHVEHVREVAGVDHVGLGGDYDGVAELPEGLEDVTGYPRLLEALADRGWSDDDLAKLTSGNVLRVMQDAEDGARALQEQRGPSLATIAELDGTAGTGGSADEGAPAGKGTPAS</sequence>
<dbReference type="InterPro" id="IPR008257">
    <property type="entry name" value="Pept_M19"/>
</dbReference>
<feature type="region of interest" description="Disordered" evidence="1">
    <location>
        <begin position="396"/>
        <end position="420"/>
    </location>
</feature>
<name>A0ABP8YPW1_9MICO</name>
<dbReference type="Pfam" id="PF01244">
    <property type="entry name" value="Peptidase_M19"/>
    <property type="match status" value="1"/>
</dbReference>
<gene>
    <name evidence="2" type="ORF">GCM10025782_35610</name>
</gene>
<dbReference type="PROSITE" id="PS51365">
    <property type="entry name" value="RENAL_DIPEPTIDASE_2"/>
    <property type="match status" value="1"/>
</dbReference>
<dbReference type="Gene3D" id="3.20.20.140">
    <property type="entry name" value="Metal-dependent hydrolases"/>
    <property type="match status" value="1"/>
</dbReference>
<accession>A0ABP8YPW1</accession>
<dbReference type="RefSeq" id="WP_345505212.1">
    <property type="nucleotide sequence ID" value="NZ_BAABLO010000013.1"/>
</dbReference>
<comment type="caution">
    <text evidence="2">The sequence shown here is derived from an EMBL/GenBank/DDBJ whole genome shotgun (WGS) entry which is preliminary data.</text>
</comment>
<organism evidence="2 3">
    <name type="scientific">Pedococcus ginsenosidimutans</name>
    <dbReference type="NCBI Taxonomy" id="490570"/>
    <lineage>
        <taxon>Bacteria</taxon>
        <taxon>Bacillati</taxon>
        <taxon>Actinomycetota</taxon>
        <taxon>Actinomycetes</taxon>
        <taxon>Micrococcales</taxon>
        <taxon>Intrasporangiaceae</taxon>
        <taxon>Pedococcus</taxon>
    </lineage>
</organism>
<dbReference type="InterPro" id="IPR032466">
    <property type="entry name" value="Metal_Hydrolase"/>
</dbReference>
<proteinExistence type="predicted"/>
<evidence type="ECO:0000313" key="2">
    <source>
        <dbReference type="EMBL" id="GAA4733134.1"/>
    </source>
</evidence>
<protein>
    <submittedName>
        <fullName evidence="2">Dipeptidase</fullName>
    </submittedName>
</protein>
<dbReference type="PANTHER" id="PTHR10443:SF12">
    <property type="entry name" value="DIPEPTIDASE"/>
    <property type="match status" value="1"/>
</dbReference>
<dbReference type="Proteomes" id="UP001500556">
    <property type="component" value="Unassembled WGS sequence"/>
</dbReference>
<evidence type="ECO:0000313" key="3">
    <source>
        <dbReference type="Proteomes" id="UP001500556"/>
    </source>
</evidence>
<dbReference type="EMBL" id="BAABLO010000013">
    <property type="protein sequence ID" value="GAA4733134.1"/>
    <property type="molecule type" value="Genomic_DNA"/>
</dbReference>
<dbReference type="SUPFAM" id="SSF51556">
    <property type="entry name" value="Metallo-dependent hydrolases"/>
    <property type="match status" value="1"/>
</dbReference>
<keyword evidence="3" id="KW-1185">Reference proteome</keyword>